<dbReference type="InterPro" id="IPR035892">
    <property type="entry name" value="C2_domain_sf"/>
</dbReference>
<evidence type="ECO:0000256" key="2">
    <source>
        <dbReference type="ARBA" id="ARBA00004613"/>
    </source>
</evidence>
<comment type="subcellular location">
    <subcellularLocation>
        <location evidence="1">Membrane</location>
    </subcellularLocation>
    <subcellularLocation>
        <location evidence="2">Secreted</location>
    </subcellularLocation>
</comment>
<evidence type="ECO:0000256" key="8">
    <source>
        <dbReference type="SAM" id="SignalP"/>
    </source>
</evidence>
<dbReference type="PROSITE" id="PS51412">
    <property type="entry name" value="MACPF_2"/>
    <property type="match status" value="2"/>
</dbReference>
<sequence length="945" mass="107925">VSLPPAMPSFSTLPHVWLSLLLFLSYHSLVLSCQIGTSSQCQSAPFVPGYNLVGEGFDVVTSRRKGAYMVDVRTFLTPNGTCTLCSNPLQGNKLQKVGLDFKKYVGLEVGGTRSTAYNFATARSREDRYTFSTHRATCSHYSYRVSTKPPLSSEFGRDLERLPAYYSYSTRAQYRRIIETYGTHYIRQVYLGGRYRRVTATRTCLSRLNGLSSQQAHDCLSLGVNVGLGKFKLPASKKFCTKILQNQGVSSLYSSGLHQHYTEVVGGTGWVGEFSLLRDDSLGYRNWLKTLKDHPDVVRYSLRPMYELVPYWSKRIGLKAATEQYLKDNSIRSSTRQPYCGYSIPNLDNQCCPKQAWRGTLVVTIVRAWRLKGDFWGKTEGYVKMWYGSIYRRTDVISSDNPRWNARYDLGKVDTQLRLTFEVWDEDVIWDEKLGSCERYLREGTHGFTCPAKNGGVWIVYTLTCDRYLTGNSCDKYKPTPYDSLPPAMPSFSTLPRLWLSLLLFLSYHSLVLSCQIGTSSQCQSAPFVPGYNLVGEGFDVVTSRRKGAYMVDVRTYLTPNGTCTLCSNPLQGNKLQKLPVSALDWRPFSRCNIHLYSSSHTSISSLLRKYTNQDSNDWKVGLDFLKFTGLEVGGTRSTAYNFATARSREDHYTFSTHRATCSHYSYRVSTKPPLSSEFRRDLARLPAYYNYSTRAQYRRIIETYGTHYIRQVKLGGRYRRVTATRTCLSRLNGLSSQQAHDCLSMGVNVGLGKFKLPASRTFCTKILKNQGVSSLYSSGLHQHYTEVVGGTGWVGEFSLLRNDSLGYRNWLKTLKDHPDVVQYSLRPMYELVPYWSKRIGLKAATEQYLKDNSIRSSTRQPYCGYSIPNLDNQCCPKQAWRGTLVVTIVRAWNLRGDYWSTTEGYVKMWYGSIYRKTRVIRSNYPRWNTRYYLGKVDTNLLFTD</sequence>
<dbReference type="Gene3D" id="2.60.40.150">
    <property type="entry name" value="C2 domain"/>
    <property type="match status" value="2"/>
</dbReference>
<feature type="domain" description="MACPF" evidence="10">
    <location>
        <begin position="519"/>
        <end position="864"/>
    </location>
</feature>
<evidence type="ECO:0000256" key="3">
    <source>
        <dbReference type="ARBA" id="ARBA00009214"/>
    </source>
</evidence>
<keyword evidence="7" id="KW-1015">Disulfide bond</keyword>
<keyword evidence="8" id="KW-0732">Signal</keyword>
<dbReference type="EMBL" id="CAWUFR010000635">
    <property type="protein sequence ID" value="CAK6980005.1"/>
    <property type="molecule type" value="Genomic_DNA"/>
</dbReference>
<keyword evidence="4" id="KW-0964">Secreted</keyword>
<evidence type="ECO:0000259" key="10">
    <source>
        <dbReference type="PROSITE" id="PS51412"/>
    </source>
</evidence>
<accession>A0AAV1Q9E5</accession>
<dbReference type="GO" id="GO:0051607">
    <property type="term" value="P:defense response to virus"/>
    <property type="evidence" value="ECO:0007669"/>
    <property type="project" value="TreeGrafter"/>
</dbReference>
<dbReference type="InterPro" id="IPR020864">
    <property type="entry name" value="MACPF"/>
</dbReference>
<dbReference type="PROSITE" id="PS00279">
    <property type="entry name" value="MACPF_1"/>
    <property type="match status" value="2"/>
</dbReference>
<dbReference type="GO" id="GO:0031640">
    <property type="term" value="P:killing of cells of another organism"/>
    <property type="evidence" value="ECO:0007669"/>
    <property type="project" value="UniProtKB-KW"/>
</dbReference>
<dbReference type="SMART" id="SM00239">
    <property type="entry name" value="C2"/>
    <property type="match status" value="1"/>
</dbReference>
<organism evidence="11 12">
    <name type="scientific">Scomber scombrus</name>
    <name type="common">Atlantic mackerel</name>
    <name type="synonym">Scomber vernalis</name>
    <dbReference type="NCBI Taxonomy" id="13677"/>
    <lineage>
        <taxon>Eukaryota</taxon>
        <taxon>Metazoa</taxon>
        <taxon>Chordata</taxon>
        <taxon>Craniata</taxon>
        <taxon>Vertebrata</taxon>
        <taxon>Euteleostomi</taxon>
        <taxon>Actinopterygii</taxon>
        <taxon>Neopterygii</taxon>
        <taxon>Teleostei</taxon>
        <taxon>Neoteleostei</taxon>
        <taxon>Acanthomorphata</taxon>
        <taxon>Pelagiaria</taxon>
        <taxon>Scombriformes</taxon>
        <taxon>Scombridae</taxon>
        <taxon>Scomber</taxon>
    </lineage>
</organism>
<dbReference type="Pfam" id="PF00168">
    <property type="entry name" value="C2"/>
    <property type="match status" value="2"/>
</dbReference>
<dbReference type="InterPro" id="IPR020863">
    <property type="entry name" value="MACPF_CS"/>
</dbReference>
<dbReference type="Proteomes" id="UP001314229">
    <property type="component" value="Unassembled WGS sequence"/>
</dbReference>
<dbReference type="Pfam" id="PF01823">
    <property type="entry name" value="MACPF"/>
    <property type="match status" value="2"/>
</dbReference>
<dbReference type="GO" id="GO:0005576">
    <property type="term" value="C:extracellular region"/>
    <property type="evidence" value="ECO:0007669"/>
    <property type="project" value="UniProtKB-SubCell"/>
</dbReference>
<dbReference type="SMART" id="SM00457">
    <property type="entry name" value="MACPF"/>
    <property type="match status" value="2"/>
</dbReference>
<dbReference type="InterPro" id="IPR052784">
    <property type="entry name" value="Perforin-1_pore-forming"/>
</dbReference>
<keyword evidence="5" id="KW-0204">Cytolysis</keyword>
<evidence type="ECO:0000313" key="11">
    <source>
        <dbReference type="EMBL" id="CAK6980005.1"/>
    </source>
</evidence>
<name>A0AAV1Q9E5_SCOSC</name>
<dbReference type="InterPro" id="IPR000008">
    <property type="entry name" value="C2_dom"/>
</dbReference>
<comment type="caution">
    <text evidence="11">The sequence shown here is derived from an EMBL/GenBank/DDBJ whole genome shotgun (WGS) entry which is preliminary data.</text>
</comment>
<feature type="non-terminal residue" evidence="11">
    <location>
        <position position="1"/>
    </location>
</feature>
<dbReference type="PANTHER" id="PTHR46096">
    <property type="entry name" value="PERFORIN-1"/>
    <property type="match status" value="1"/>
</dbReference>
<feature type="signal peptide" evidence="8">
    <location>
        <begin position="1"/>
        <end position="32"/>
    </location>
</feature>
<evidence type="ECO:0000256" key="5">
    <source>
        <dbReference type="ARBA" id="ARBA00022852"/>
    </source>
</evidence>
<evidence type="ECO:0000313" key="12">
    <source>
        <dbReference type="Proteomes" id="UP001314229"/>
    </source>
</evidence>
<evidence type="ECO:0000256" key="6">
    <source>
        <dbReference type="ARBA" id="ARBA00023136"/>
    </source>
</evidence>
<dbReference type="GO" id="GO:0001913">
    <property type="term" value="P:T cell mediated cytotoxicity"/>
    <property type="evidence" value="ECO:0007669"/>
    <property type="project" value="TreeGrafter"/>
</dbReference>
<reference evidence="11 12" key="1">
    <citation type="submission" date="2024-01" db="EMBL/GenBank/DDBJ databases">
        <authorList>
            <person name="Alioto T."/>
            <person name="Alioto T."/>
            <person name="Gomez Garrido J."/>
        </authorList>
    </citation>
    <scope>NUCLEOTIDE SEQUENCE [LARGE SCALE GENOMIC DNA]</scope>
</reference>
<dbReference type="PROSITE" id="PS50004">
    <property type="entry name" value="C2"/>
    <property type="match status" value="1"/>
</dbReference>
<dbReference type="GO" id="GO:0001771">
    <property type="term" value="P:immunological synapse formation"/>
    <property type="evidence" value="ECO:0007669"/>
    <property type="project" value="TreeGrafter"/>
</dbReference>
<dbReference type="GO" id="GO:0022829">
    <property type="term" value="F:wide pore channel activity"/>
    <property type="evidence" value="ECO:0007669"/>
    <property type="project" value="TreeGrafter"/>
</dbReference>
<proteinExistence type="inferred from homology"/>
<keyword evidence="12" id="KW-1185">Reference proteome</keyword>
<dbReference type="SUPFAM" id="SSF49562">
    <property type="entry name" value="C2 domain (Calcium/lipid-binding domain, CaLB)"/>
    <property type="match status" value="2"/>
</dbReference>
<feature type="chain" id="PRO_5043595199" evidence="8">
    <location>
        <begin position="33"/>
        <end position="945"/>
    </location>
</feature>
<dbReference type="PANTHER" id="PTHR46096:SF1">
    <property type="entry name" value="PERFORIN 1.5"/>
    <property type="match status" value="1"/>
</dbReference>
<evidence type="ECO:0000256" key="4">
    <source>
        <dbReference type="ARBA" id="ARBA00022525"/>
    </source>
</evidence>
<feature type="domain" description="C2" evidence="9">
    <location>
        <begin position="341"/>
        <end position="459"/>
    </location>
</feature>
<evidence type="ECO:0000256" key="1">
    <source>
        <dbReference type="ARBA" id="ARBA00004370"/>
    </source>
</evidence>
<keyword evidence="6" id="KW-0472">Membrane</keyword>
<protein>
    <submittedName>
        <fullName evidence="11">Perforin-1-like</fullName>
    </submittedName>
</protein>
<evidence type="ECO:0000256" key="7">
    <source>
        <dbReference type="ARBA" id="ARBA00023157"/>
    </source>
</evidence>
<dbReference type="AlphaFoldDB" id="A0AAV1Q9E5"/>
<feature type="domain" description="MACPF" evidence="10">
    <location>
        <begin position="1"/>
        <end position="340"/>
    </location>
</feature>
<gene>
    <name evidence="11" type="ORF">FSCOSCO3_A023783</name>
</gene>
<evidence type="ECO:0000259" key="9">
    <source>
        <dbReference type="PROSITE" id="PS50004"/>
    </source>
</evidence>
<comment type="similarity">
    <text evidence="3">Belongs to the complement C6/C7/C8/C9 family.</text>
</comment>
<dbReference type="GO" id="GO:0016020">
    <property type="term" value="C:membrane"/>
    <property type="evidence" value="ECO:0007669"/>
    <property type="project" value="UniProtKB-SubCell"/>
</dbReference>